<evidence type="ECO:0000256" key="5">
    <source>
        <dbReference type="SAM" id="SignalP"/>
    </source>
</evidence>
<dbReference type="Proteomes" id="UP000027456">
    <property type="component" value="Unassembled WGS sequence"/>
</dbReference>
<evidence type="ECO:0000256" key="1">
    <source>
        <dbReference type="ARBA" id="ARBA00004613"/>
    </source>
</evidence>
<evidence type="ECO:0000256" key="4">
    <source>
        <dbReference type="ARBA" id="ARBA00023157"/>
    </source>
</evidence>
<organism evidence="7 8">
    <name type="scientific">Rhizoctonia solani 123E</name>
    <dbReference type="NCBI Taxonomy" id="1423351"/>
    <lineage>
        <taxon>Eukaryota</taxon>
        <taxon>Fungi</taxon>
        <taxon>Dikarya</taxon>
        <taxon>Basidiomycota</taxon>
        <taxon>Agaricomycotina</taxon>
        <taxon>Agaricomycetes</taxon>
        <taxon>Cantharellales</taxon>
        <taxon>Ceratobasidiaceae</taxon>
        <taxon>Rhizoctonia</taxon>
    </lineage>
</organism>
<proteinExistence type="predicted"/>
<dbReference type="HOGENOM" id="CLU_185717_0_0_1"/>
<evidence type="ECO:0000313" key="7">
    <source>
        <dbReference type="EMBL" id="KEP47037.1"/>
    </source>
</evidence>
<dbReference type="STRING" id="1423351.A0A074SAI4"/>
<name>A0A074SAI4_9AGAM</name>
<dbReference type="GO" id="GO:0005576">
    <property type="term" value="C:extracellular region"/>
    <property type="evidence" value="ECO:0007669"/>
    <property type="project" value="UniProtKB-SubCell"/>
</dbReference>
<dbReference type="InterPro" id="IPR008427">
    <property type="entry name" value="Extracellular_membr_CFEM_dom"/>
</dbReference>
<reference evidence="7 8" key="1">
    <citation type="submission" date="2013-12" db="EMBL/GenBank/DDBJ databases">
        <authorList>
            <person name="Cubeta M."/>
            <person name="Pakala S."/>
            <person name="Fedorova N."/>
            <person name="Thomas E."/>
            <person name="Dean R."/>
            <person name="Jabaji S."/>
            <person name="Neate S."/>
            <person name="Toda T."/>
            <person name="Tavantzis S."/>
            <person name="Vilgalys R."/>
            <person name="Bharathan N."/>
            <person name="Pakala S."/>
            <person name="Losada L.S."/>
            <person name="Zafar N."/>
            <person name="Nierman W."/>
        </authorList>
    </citation>
    <scope>NUCLEOTIDE SEQUENCE [LARGE SCALE GENOMIC DNA]</scope>
    <source>
        <strain evidence="7 8">123E</strain>
    </source>
</reference>
<dbReference type="SMART" id="SM00747">
    <property type="entry name" value="CFEM"/>
    <property type="match status" value="1"/>
</dbReference>
<evidence type="ECO:0000256" key="2">
    <source>
        <dbReference type="ARBA" id="ARBA00022525"/>
    </source>
</evidence>
<feature type="signal peptide" evidence="5">
    <location>
        <begin position="1"/>
        <end position="17"/>
    </location>
</feature>
<sequence length="80" mass="8237">MRFTIATIAALAFVAFAQNVPPCVKTCSDQAATANGCGSHSDVDCVCTNAAFQTAARSCIQSKCTAAEMKQALDLQASSC</sequence>
<dbReference type="Pfam" id="PF05730">
    <property type="entry name" value="CFEM"/>
    <property type="match status" value="1"/>
</dbReference>
<evidence type="ECO:0000313" key="8">
    <source>
        <dbReference type="Proteomes" id="UP000027456"/>
    </source>
</evidence>
<evidence type="ECO:0000259" key="6">
    <source>
        <dbReference type="PROSITE" id="PS52012"/>
    </source>
</evidence>
<keyword evidence="3 5" id="KW-0732">Signal</keyword>
<gene>
    <name evidence="7" type="ORF">V565_170500</name>
</gene>
<comment type="caution">
    <text evidence="7">The sequence shown here is derived from an EMBL/GenBank/DDBJ whole genome shotgun (WGS) entry which is preliminary data.</text>
</comment>
<keyword evidence="8" id="KW-1185">Reference proteome</keyword>
<dbReference type="OrthoDB" id="4505683at2759"/>
<comment type="subcellular location">
    <subcellularLocation>
        <location evidence="1">Secreted</location>
    </subcellularLocation>
</comment>
<protein>
    <submittedName>
        <fullName evidence="7">CFEM domain protein</fullName>
    </submittedName>
</protein>
<feature type="domain" description="CFEM" evidence="6">
    <location>
        <begin position="1"/>
        <end position="80"/>
    </location>
</feature>
<dbReference type="EMBL" id="AZST01000859">
    <property type="protein sequence ID" value="KEP47037.1"/>
    <property type="molecule type" value="Genomic_DNA"/>
</dbReference>
<accession>A0A074SAI4</accession>
<feature type="chain" id="PRO_5001700075" evidence="5">
    <location>
        <begin position="18"/>
        <end position="80"/>
    </location>
</feature>
<evidence type="ECO:0000256" key="3">
    <source>
        <dbReference type="ARBA" id="ARBA00022729"/>
    </source>
</evidence>
<keyword evidence="4" id="KW-1015">Disulfide bond</keyword>
<keyword evidence="2" id="KW-0964">Secreted</keyword>
<dbReference type="AlphaFoldDB" id="A0A074SAI4"/>
<dbReference type="PROSITE" id="PS52012">
    <property type="entry name" value="CFEM"/>
    <property type="match status" value="1"/>
</dbReference>